<organism evidence="3 4">
    <name type="scientific">Colocasia esculenta</name>
    <name type="common">Wild taro</name>
    <name type="synonym">Arum esculentum</name>
    <dbReference type="NCBI Taxonomy" id="4460"/>
    <lineage>
        <taxon>Eukaryota</taxon>
        <taxon>Viridiplantae</taxon>
        <taxon>Streptophyta</taxon>
        <taxon>Embryophyta</taxon>
        <taxon>Tracheophyta</taxon>
        <taxon>Spermatophyta</taxon>
        <taxon>Magnoliopsida</taxon>
        <taxon>Liliopsida</taxon>
        <taxon>Araceae</taxon>
        <taxon>Aroideae</taxon>
        <taxon>Colocasieae</taxon>
        <taxon>Colocasia</taxon>
    </lineage>
</organism>
<keyword evidence="2" id="KW-0493">Microtubule</keyword>
<sequence length="304" mass="35105">MGTFQMQKKACHPTLPETSSGYLLQKLKLIWDELGQDHSEREKVLRELEEECLDIYQRKVDSANIYRARVRQALADSEAEYTQLVVSLGGPSYPAQVSCVTRQPEKLPETLSEQLDSITPVLWEMKLRKEERLNQFREVQVQIQRISAEIADQPDQKKSLTHTEVNEGDISLKKLEEYHQQLQQLHKEKTDRLLKVEAHRTAIHELASTMGMDSYRIISSVHPSWDDSSGLCTRSVSDTVLGKFNATVEFLSQEKQNRLDKVKKEINVQLFSPVADGLLFQFFPRYYETLEIDFINKNCTCLQA</sequence>
<evidence type="ECO:0000313" key="4">
    <source>
        <dbReference type="Proteomes" id="UP000652761"/>
    </source>
</evidence>
<dbReference type="PANTHER" id="PTHR19321:SF3">
    <property type="entry name" value="65-KDA MICROTUBULE-ASSOCIATED PROTEIN 8"/>
    <property type="match status" value="1"/>
</dbReference>
<evidence type="ECO:0000313" key="3">
    <source>
        <dbReference type="EMBL" id="MQM17046.1"/>
    </source>
</evidence>
<dbReference type="InterPro" id="IPR007145">
    <property type="entry name" value="MAP65_Ase1_PRC1"/>
</dbReference>
<dbReference type="AlphaFoldDB" id="A0A843XCK5"/>
<feature type="non-terminal residue" evidence="3">
    <location>
        <position position="1"/>
    </location>
</feature>
<accession>A0A843XCK5</accession>
<protein>
    <submittedName>
        <fullName evidence="3">Uncharacterized protein</fullName>
    </submittedName>
</protein>
<dbReference type="OrthoDB" id="642895at2759"/>
<proteinExistence type="inferred from homology"/>
<dbReference type="EMBL" id="NMUH01007314">
    <property type="protein sequence ID" value="MQM17046.1"/>
    <property type="molecule type" value="Genomic_DNA"/>
</dbReference>
<gene>
    <name evidence="3" type="ORF">Taro_050012</name>
</gene>
<evidence type="ECO:0000256" key="2">
    <source>
        <dbReference type="ARBA" id="ARBA00022701"/>
    </source>
</evidence>
<name>A0A843XCK5_COLES</name>
<dbReference type="Proteomes" id="UP000652761">
    <property type="component" value="Unassembled WGS sequence"/>
</dbReference>
<dbReference type="GO" id="GO:0008017">
    <property type="term" value="F:microtubule binding"/>
    <property type="evidence" value="ECO:0007669"/>
    <property type="project" value="InterPro"/>
</dbReference>
<comment type="similarity">
    <text evidence="1">Belongs to the MAP65/ASE1 family.</text>
</comment>
<comment type="caution">
    <text evidence="3">The sequence shown here is derived from an EMBL/GenBank/DDBJ whole genome shotgun (WGS) entry which is preliminary data.</text>
</comment>
<reference evidence="3" key="1">
    <citation type="submission" date="2017-07" db="EMBL/GenBank/DDBJ databases">
        <title>Taro Niue Genome Assembly and Annotation.</title>
        <authorList>
            <person name="Atibalentja N."/>
            <person name="Keating K."/>
            <person name="Fields C.J."/>
        </authorList>
    </citation>
    <scope>NUCLEOTIDE SEQUENCE</scope>
    <source>
        <strain evidence="3">Niue_2</strain>
        <tissue evidence="3">Leaf</tissue>
    </source>
</reference>
<evidence type="ECO:0000256" key="1">
    <source>
        <dbReference type="ARBA" id="ARBA00006187"/>
    </source>
</evidence>
<keyword evidence="4" id="KW-1185">Reference proteome</keyword>
<dbReference type="GO" id="GO:0000226">
    <property type="term" value="P:microtubule cytoskeleton organization"/>
    <property type="evidence" value="ECO:0007669"/>
    <property type="project" value="InterPro"/>
</dbReference>
<dbReference type="PANTHER" id="PTHR19321">
    <property type="entry name" value="PROTEIN REGULATOR OF CYTOKINESIS 1 PRC1-RELATED"/>
    <property type="match status" value="1"/>
</dbReference>
<dbReference type="Pfam" id="PF03999">
    <property type="entry name" value="MAP65_ASE1"/>
    <property type="match status" value="1"/>
</dbReference>
<dbReference type="GO" id="GO:0005874">
    <property type="term" value="C:microtubule"/>
    <property type="evidence" value="ECO:0007669"/>
    <property type="project" value="UniProtKB-KW"/>
</dbReference>
<dbReference type="GO" id="GO:0005737">
    <property type="term" value="C:cytoplasm"/>
    <property type="evidence" value="ECO:0007669"/>
    <property type="project" value="TreeGrafter"/>
</dbReference>
<dbReference type="GO" id="GO:0005819">
    <property type="term" value="C:spindle"/>
    <property type="evidence" value="ECO:0007669"/>
    <property type="project" value="TreeGrafter"/>
</dbReference>